<keyword evidence="1" id="KW-0489">Methyltransferase</keyword>
<evidence type="ECO:0000259" key="4">
    <source>
        <dbReference type="Pfam" id="PF00891"/>
    </source>
</evidence>
<sequence>MTRYPTIKGVLYELHKVIEMSDQVFVQFTSCKTPLHYVNAHDYILHYFYECDFFINPPLSADIYFLHSVLHNWPDEQVIKILKTAHSAIPLTDANSETTSYFKSKLLIADRVIYDESPSHIYQLDLIMMMYMCNSKQRTKSEKDEL</sequence>
<protein>
    <submittedName>
        <fullName evidence="5">12357_t:CDS:1</fullName>
    </submittedName>
</protein>
<reference evidence="5 6" key="1">
    <citation type="submission" date="2021-06" db="EMBL/GenBank/DDBJ databases">
        <authorList>
            <person name="Kallberg Y."/>
            <person name="Tangrot J."/>
            <person name="Rosling A."/>
        </authorList>
    </citation>
    <scope>NUCLEOTIDE SEQUENCE [LARGE SCALE GENOMIC DNA]</scope>
    <source>
        <strain evidence="5 6">120-4 pot B 10/14</strain>
    </source>
</reference>
<name>A0ABN7UDB1_GIGMA</name>
<dbReference type="Gene3D" id="3.40.50.150">
    <property type="entry name" value="Vaccinia Virus protein VP39"/>
    <property type="match status" value="1"/>
</dbReference>
<dbReference type="PROSITE" id="PS51683">
    <property type="entry name" value="SAM_OMT_II"/>
    <property type="match status" value="1"/>
</dbReference>
<keyword evidence="6" id="KW-1185">Reference proteome</keyword>
<dbReference type="Proteomes" id="UP000789901">
    <property type="component" value="Unassembled WGS sequence"/>
</dbReference>
<keyword evidence="3" id="KW-0949">S-adenosyl-L-methionine</keyword>
<keyword evidence="2" id="KW-0808">Transferase</keyword>
<gene>
    <name evidence="5" type="ORF">GMARGA_LOCUS5116</name>
</gene>
<feature type="domain" description="O-methyltransferase C-terminal" evidence="4">
    <location>
        <begin position="2"/>
        <end position="145"/>
    </location>
</feature>
<dbReference type="InterPro" id="IPR029063">
    <property type="entry name" value="SAM-dependent_MTases_sf"/>
</dbReference>
<dbReference type="EMBL" id="CAJVQB010002131">
    <property type="protein sequence ID" value="CAG8563141.1"/>
    <property type="molecule type" value="Genomic_DNA"/>
</dbReference>
<comment type="caution">
    <text evidence="5">The sequence shown here is derived from an EMBL/GenBank/DDBJ whole genome shotgun (WGS) entry which is preliminary data.</text>
</comment>
<organism evidence="5 6">
    <name type="scientific">Gigaspora margarita</name>
    <dbReference type="NCBI Taxonomy" id="4874"/>
    <lineage>
        <taxon>Eukaryota</taxon>
        <taxon>Fungi</taxon>
        <taxon>Fungi incertae sedis</taxon>
        <taxon>Mucoromycota</taxon>
        <taxon>Glomeromycotina</taxon>
        <taxon>Glomeromycetes</taxon>
        <taxon>Diversisporales</taxon>
        <taxon>Gigasporaceae</taxon>
        <taxon>Gigaspora</taxon>
    </lineage>
</organism>
<evidence type="ECO:0000256" key="3">
    <source>
        <dbReference type="ARBA" id="ARBA00022691"/>
    </source>
</evidence>
<proteinExistence type="predicted"/>
<accession>A0ABN7UDB1</accession>
<evidence type="ECO:0000313" key="6">
    <source>
        <dbReference type="Proteomes" id="UP000789901"/>
    </source>
</evidence>
<dbReference type="SUPFAM" id="SSF53335">
    <property type="entry name" value="S-adenosyl-L-methionine-dependent methyltransferases"/>
    <property type="match status" value="1"/>
</dbReference>
<dbReference type="InterPro" id="IPR001077">
    <property type="entry name" value="COMT_C"/>
</dbReference>
<evidence type="ECO:0000256" key="2">
    <source>
        <dbReference type="ARBA" id="ARBA00022679"/>
    </source>
</evidence>
<evidence type="ECO:0000313" key="5">
    <source>
        <dbReference type="EMBL" id="CAG8563141.1"/>
    </source>
</evidence>
<evidence type="ECO:0000256" key="1">
    <source>
        <dbReference type="ARBA" id="ARBA00022603"/>
    </source>
</evidence>
<dbReference type="PANTHER" id="PTHR11746">
    <property type="entry name" value="O-METHYLTRANSFERASE"/>
    <property type="match status" value="1"/>
</dbReference>
<dbReference type="InterPro" id="IPR016461">
    <property type="entry name" value="COMT-like"/>
</dbReference>
<dbReference type="Pfam" id="PF00891">
    <property type="entry name" value="Methyltransf_2"/>
    <property type="match status" value="1"/>
</dbReference>